<sequence length="126" mass="12818">MTMAESRPRTGFGAGVVVGGVVALALAGLISRAHADCDVGLNAGANLLAVLMVLPVVWGLHAAAFAAASAGVGRVTRRAPAGLVAGALTVVLLAWLLFAWVGTPSDYPDPICPANVPPWWPSWLPV</sequence>
<dbReference type="Proteomes" id="UP000284057">
    <property type="component" value="Unassembled WGS sequence"/>
</dbReference>
<evidence type="ECO:0000256" key="1">
    <source>
        <dbReference type="SAM" id="Phobius"/>
    </source>
</evidence>
<proteinExistence type="predicted"/>
<dbReference type="AlphaFoldDB" id="A0A418KHU0"/>
<accession>A0A418KHU0</accession>
<keyword evidence="3" id="KW-1185">Reference proteome</keyword>
<evidence type="ECO:0000313" key="2">
    <source>
        <dbReference type="EMBL" id="RIQ11799.1"/>
    </source>
</evidence>
<feature type="transmembrane region" description="Helical" evidence="1">
    <location>
        <begin position="45"/>
        <end position="68"/>
    </location>
</feature>
<keyword evidence="1" id="KW-1133">Transmembrane helix</keyword>
<gene>
    <name evidence="2" type="ORF">DY240_28100</name>
</gene>
<keyword evidence="1" id="KW-0812">Transmembrane</keyword>
<dbReference type="EMBL" id="QUAL01000415">
    <property type="protein sequence ID" value="RIQ11799.1"/>
    <property type="molecule type" value="Genomic_DNA"/>
</dbReference>
<name>A0A418KHU0_9ACTN</name>
<evidence type="ECO:0000313" key="3">
    <source>
        <dbReference type="Proteomes" id="UP000284057"/>
    </source>
</evidence>
<keyword evidence="1" id="KW-0472">Membrane</keyword>
<protein>
    <submittedName>
        <fullName evidence="2">Uncharacterized protein</fullName>
    </submittedName>
</protein>
<feature type="transmembrane region" description="Helical" evidence="1">
    <location>
        <begin position="80"/>
        <end position="101"/>
    </location>
</feature>
<comment type="caution">
    <text evidence="2">The sequence shown here is derived from an EMBL/GenBank/DDBJ whole genome shotgun (WGS) entry which is preliminary data.</text>
</comment>
<reference evidence="2 3" key="1">
    <citation type="submission" date="2018-09" db="EMBL/GenBank/DDBJ databases">
        <title>Isolation, diversity and antifungal activity of actinobacteria from wheat.</title>
        <authorList>
            <person name="Han C."/>
        </authorList>
    </citation>
    <scope>NUCLEOTIDE SEQUENCE [LARGE SCALE GENOMIC DNA]</scope>
    <source>
        <strain evidence="2 3">NEAU-YY265</strain>
    </source>
</reference>
<dbReference type="RefSeq" id="WP_119662963.1">
    <property type="nucleotide sequence ID" value="NZ_QUAL01000415.1"/>
</dbReference>
<organism evidence="2 3">
    <name type="scientific">Jiangella rhizosphaerae</name>
    <dbReference type="NCBI Taxonomy" id="2293569"/>
    <lineage>
        <taxon>Bacteria</taxon>
        <taxon>Bacillati</taxon>
        <taxon>Actinomycetota</taxon>
        <taxon>Actinomycetes</taxon>
        <taxon>Jiangellales</taxon>
        <taxon>Jiangellaceae</taxon>
        <taxon>Jiangella</taxon>
    </lineage>
</organism>